<gene>
    <name evidence="3" type="ORF">QE152_g5655</name>
</gene>
<feature type="compositionally biased region" description="Low complexity" evidence="2">
    <location>
        <begin position="691"/>
        <end position="711"/>
    </location>
</feature>
<comment type="similarity">
    <text evidence="1">Belongs to the FAM154 family.</text>
</comment>
<feature type="compositionally biased region" description="Basic and acidic residues" evidence="2">
    <location>
        <begin position="599"/>
        <end position="624"/>
    </location>
</feature>
<dbReference type="Proteomes" id="UP001458880">
    <property type="component" value="Unassembled WGS sequence"/>
</dbReference>
<dbReference type="GO" id="GO:0036126">
    <property type="term" value="C:sperm flagellum"/>
    <property type="evidence" value="ECO:0007669"/>
    <property type="project" value="TreeGrafter"/>
</dbReference>
<feature type="region of interest" description="Disordered" evidence="2">
    <location>
        <begin position="591"/>
        <end position="736"/>
    </location>
</feature>
<sequence>MPFERVCTKRKEAKLYNSEPDITKKIWDSGFPRKEAKLYNSEPDITKKIWDSGFPPGITVDELYRYRKKRPQGLREGSNHLYITEGSFKTIKSEYKKKYKNYFLDDLYYLNSNAKIEELSPMRVRKPEDSLRIEGEHDLRGVYPESYTEYPLQKLSRPRPKNTFYEVMELENGIDNSSRFCTEIKSQYVTRNDAIRSEIIRRPCHLKQEGDLLTTTEKAEKFIEYLLIKREHMIRNPTTLKLEGDMERKTENMDKFIPYEYQERPPLCKKSTNLHLEGDLTGLTENHEKFVPFHLQKRAPVTKMSTNLHMEGDLELKPEYRDAYVEFKIEKQNPTFPSHNIKLDGTYNIDTETKVKLDSYNAHPPIPFLRGNDLHKKIVLGDDKTVKHPEYRDKFIEHPKTERALLRRPETHLQQRGDMQTVTENKLQFVEKHSPRAERRRMQNNLKLEGKIDMTPEYKNAYVNFYQDDRRSPVKRRGDTGMGKSAHLKNEGDMEINPEYRSSFINFPRERPNLKRPEGQLINEGEMHHVTEKNAMYVQHRGYAKLESMRREPELKLEGQFECQPEYRKAYIDYLIRERVERKPRPLDNLVTQQRRIYGKNDEKFQSNGVKHENVSVKQPKTETKPPAQPSHQSHIPIATKRPPTSQQPKVKEDQKKIPASATPTVSKPLSSVKSTTAKASKGKLQSNRLRVSGTSSSIQSSRSTSPAPSVRRSRSKSTSYKKSRTGRLGMADENEQVVHRSRVGSRFSSPVKVEDLAYRPCISPVPMLLQNIDPPKRKPLAETKKSQLDNRAFVILDREVNNNSYDRANNLYKEQRWMSSWYSPPL</sequence>
<keyword evidence="4" id="KW-1185">Reference proteome</keyword>
<dbReference type="EMBL" id="JASPKY010000035">
    <property type="protein sequence ID" value="KAK9746946.1"/>
    <property type="molecule type" value="Genomic_DNA"/>
</dbReference>
<dbReference type="AlphaFoldDB" id="A0AAW1MNE8"/>
<dbReference type="GO" id="GO:0005879">
    <property type="term" value="C:axonemal microtubule"/>
    <property type="evidence" value="ECO:0007669"/>
    <property type="project" value="TreeGrafter"/>
</dbReference>
<name>A0AAW1MNE8_POPJA</name>
<dbReference type="InterPro" id="IPR033336">
    <property type="entry name" value="SAXO1/2"/>
</dbReference>
<protein>
    <submittedName>
        <fullName evidence="3">Uncharacterized protein</fullName>
    </submittedName>
</protein>
<proteinExistence type="inferred from homology"/>
<dbReference type="GO" id="GO:0005814">
    <property type="term" value="C:centriole"/>
    <property type="evidence" value="ECO:0007669"/>
    <property type="project" value="TreeGrafter"/>
</dbReference>
<accession>A0AAW1MNE8</accession>
<dbReference type="PANTHER" id="PTHR31516">
    <property type="entry name" value="STABILIZER OF AXONEMAL MICROTUBULES 2"/>
    <property type="match status" value="1"/>
</dbReference>
<organism evidence="3 4">
    <name type="scientific">Popillia japonica</name>
    <name type="common">Japanese beetle</name>
    <dbReference type="NCBI Taxonomy" id="7064"/>
    <lineage>
        <taxon>Eukaryota</taxon>
        <taxon>Metazoa</taxon>
        <taxon>Ecdysozoa</taxon>
        <taxon>Arthropoda</taxon>
        <taxon>Hexapoda</taxon>
        <taxon>Insecta</taxon>
        <taxon>Pterygota</taxon>
        <taxon>Neoptera</taxon>
        <taxon>Endopterygota</taxon>
        <taxon>Coleoptera</taxon>
        <taxon>Polyphaga</taxon>
        <taxon>Scarabaeiformia</taxon>
        <taxon>Scarabaeidae</taxon>
        <taxon>Rutelinae</taxon>
        <taxon>Popillia</taxon>
    </lineage>
</organism>
<evidence type="ECO:0000313" key="4">
    <source>
        <dbReference type="Proteomes" id="UP001458880"/>
    </source>
</evidence>
<evidence type="ECO:0000256" key="2">
    <source>
        <dbReference type="SAM" id="MobiDB-lite"/>
    </source>
</evidence>
<evidence type="ECO:0000313" key="3">
    <source>
        <dbReference type="EMBL" id="KAK9746946.1"/>
    </source>
</evidence>
<dbReference type="GO" id="GO:0008017">
    <property type="term" value="F:microtubule binding"/>
    <property type="evidence" value="ECO:0007669"/>
    <property type="project" value="InterPro"/>
</dbReference>
<evidence type="ECO:0000256" key="1">
    <source>
        <dbReference type="ARBA" id="ARBA00008738"/>
    </source>
</evidence>
<reference evidence="3 4" key="1">
    <citation type="journal article" date="2024" name="BMC Genomics">
        <title>De novo assembly and annotation of Popillia japonica's genome with initial clues to its potential as an invasive pest.</title>
        <authorList>
            <person name="Cucini C."/>
            <person name="Boschi S."/>
            <person name="Funari R."/>
            <person name="Cardaioli E."/>
            <person name="Iannotti N."/>
            <person name="Marturano G."/>
            <person name="Paoli F."/>
            <person name="Bruttini M."/>
            <person name="Carapelli A."/>
            <person name="Frati F."/>
            <person name="Nardi F."/>
        </authorList>
    </citation>
    <scope>NUCLEOTIDE SEQUENCE [LARGE SCALE GENOMIC DNA]</scope>
    <source>
        <strain evidence="3">DMR45628</strain>
    </source>
</reference>
<dbReference type="GO" id="GO:0036064">
    <property type="term" value="C:ciliary basal body"/>
    <property type="evidence" value="ECO:0007669"/>
    <property type="project" value="TreeGrafter"/>
</dbReference>
<comment type="caution">
    <text evidence="3">The sequence shown here is derived from an EMBL/GenBank/DDBJ whole genome shotgun (WGS) entry which is preliminary data.</text>
</comment>
<feature type="compositionally biased region" description="Basic residues" evidence="2">
    <location>
        <begin position="712"/>
        <end position="726"/>
    </location>
</feature>
<dbReference type="PANTHER" id="PTHR31516:SF17">
    <property type="entry name" value="STABILIZER OF AXONEMAL MICROTUBULES 2"/>
    <property type="match status" value="1"/>
</dbReference>
<feature type="compositionally biased region" description="Low complexity" evidence="2">
    <location>
        <begin position="671"/>
        <end position="684"/>
    </location>
</feature>